<name>A0A8H7R8I5_9FUNG</name>
<evidence type="ECO:0008006" key="8">
    <source>
        <dbReference type="Google" id="ProtNLM"/>
    </source>
</evidence>
<feature type="repeat" description="WD" evidence="5">
    <location>
        <begin position="181"/>
        <end position="222"/>
    </location>
</feature>
<keyword evidence="1 5" id="KW-0853">WD repeat</keyword>
<dbReference type="PROSITE" id="PS50082">
    <property type="entry name" value="WD_REPEATS_2"/>
    <property type="match status" value="2"/>
</dbReference>
<evidence type="ECO:0000313" key="7">
    <source>
        <dbReference type="Proteomes" id="UP000603453"/>
    </source>
</evidence>
<keyword evidence="7" id="KW-1185">Reference proteome</keyword>
<dbReference type="PANTHER" id="PTHR19857:SF19">
    <property type="entry name" value="26S PROTEASOME REGULATORY SUBUNIT RPN14"/>
    <property type="match status" value="1"/>
</dbReference>
<reference evidence="6" key="1">
    <citation type="submission" date="2020-12" db="EMBL/GenBank/DDBJ databases">
        <title>Metabolic potential, ecology and presence of endohyphal bacteria is reflected in genomic diversity of Mucoromycotina.</title>
        <authorList>
            <person name="Muszewska A."/>
            <person name="Okrasinska A."/>
            <person name="Steczkiewicz K."/>
            <person name="Drgas O."/>
            <person name="Orlowska M."/>
            <person name="Perlinska-Lenart U."/>
            <person name="Aleksandrzak-Piekarczyk T."/>
            <person name="Szatraj K."/>
            <person name="Zielenkiewicz U."/>
            <person name="Pilsyk S."/>
            <person name="Malc E."/>
            <person name="Mieczkowski P."/>
            <person name="Kruszewska J.S."/>
            <person name="Biernat P."/>
            <person name="Pawlowska J."/>
        </authorList>
    </citation>
    <scope>NUCLEOTIDE SEQUENCE</scope>
    <source>
        <strain evidence="6">WA0000017839</strain>
    </source>
</reference>
<dbReference type="SMART" id="SM00320">
    <property type="entry name" value="WD40"/>
    <property type="match status" value="4"/>
</dbReference>
<keyword evidence="2" id="KW-0677">Repeat</keyword>
<accession>A0A8H7R8I5</accession>
<dbReference type="InterPro" id="IPR001680">
    <property type="entry name" value="WD40_rpt"/>
</dbReference>
<dbReference type="Proteomes" id="UP000603453">
    <property type="component" value="Unassembled WGS sequence"/>
</dbReference>
<dbReference type="EMBL" id="JAEPRD010000035">
    <property type="protein sequence ID" value="KAG2205650.1"/>
    <property type="molecule type" value="Genomic_DNA"/>
</dbReference>
<proteinExistence type="inferred from homology"/>
<dbReference type="OrthoDB" id="10257301at2759"/>
<evidence type="ECO:0000256" key="5">
    <source>
        <dbReference type="PROSITE-ProRule" id="PRU00221"/>
    </source>
</evidence>
<dbReference type="PROSITE" id="PS50294">
    <property type="entry name" value="WD_REPEATS_REGION"/>
    <property type="match status" value="2"/>
</dbReference>
<evidence type="ECO:0000256" key="4">
    <source>
        <dbReference type="ARBA" id="ARBA00038321"/>
    </source>
</evidence>
<organism evidence="6 7">
    <name type="scientific">Mucor saturninus</name>
    <dbReference type="NCBI Taxonomy" id="64648"/>
    <lineage>
        <taxon>Eukaryota</taxon>
        <taxon>Fungi</taxon>
        <taxon>Fungi incertae sedis</taxon>
        <taxon>Mucoromycota</taxon>
        <taxon>Mucoromycotina</taxon>
        <taxon>Mucoromycetes</taxon>
        <taxon>Mucorales</taxon>
        <taxon>Mucorineae</taxon>
        <taxon>Mucoraceae</taxon>
        <taxon>Mucor</taxon>
    </lineage>
</organism>
<dbReference type="SUPFAM" id="SSF50978">
    <property type="entry name" value="WD40 repeat-like"/>
    <property type="match status" value="1"/>
</dbReference>
<evidence type="ECO:0000256" key="1">
    <source>
        <dbReference type="ARBA" id="ARBA00022574"/>
    </source>
</evidence>
<evidence type="ECO:0000256" key="2">
    <source>
        <dbReference type="ARBA" id="ARBA00022737"/>
    </source>
</evidence>
<gene>
    <name evidence="6" type="ORF">INT47_008006</name>
</gene>
<evidence type="ECO:0000256" key="3">
    <source>
        <dbReference type="ARBA" id="ARBA00022942"/>
    </source>
</evidence>
<dbReference type="PANTHER" id="PTHR19857">
    <property type="entry name" value="MITOCHONDRIAL DIVISION PROTEIN 1-RELATED"/>
    <property type="match status" value="1"/>
</dbReference>
<comment type="caution">
    <text evidence="6">The sequence shown here is derived from an EMBL/GenBank/DDBJ whole genome shotgun (WGS) entry which is preliminary data.</text>
</comment>
<keyword evidence="3" id="KW-0647">Proteasome</keyword>
<dbReference type="AlphaFoldDB" id="A0A8H7R8I5"/>
<dbReference type="InterPro" id="IPR015943">
    <property type="entry name" value="WD40/YVTN_repeat-like_dom_sf"/>
</dbReference>
<comment type="similarity">
    <text evidence="4">Belongs to the WD repeat PAAF1/RPN14 family.</text>
</comment>
<dbReference type="Gene3D" id="2.130.10.10">
    <property type="entry name" value="YVTN repeat-like/Quinoprotein amine dehydrogenase"/>
    <property type="match status" value="2"/>
</dbReference>
<dbReference type="InterPro" id="IPR051179">
    <property type="entry name" value="WD_repeat_multifunction"/>
</dbReference>
<dbReference type="InterPro" id="IPR036322">
    <property type="entry name" value="WD40_repeat_dom_sf"/>
</dbReference>
<protein>
    <recommendedName>
        <fullName evidence="8">Proteasomal ATPase-associated factor 1</fullName>
    </recommendedName>
</protein>
<evidence type="ECO:0000313" key="6">
    <source>
        <dbReference type="EMBL" id="KAG2205650.1"/>
    </source>
</evidence>
<feature type="repeat" description="WD" evidence="5">
    <location>
        <begin position="139"/>
        <end position="180"/>
    </location>
</feature>
<dbReference type="GO" id="GO:0000502">
    <property type="term" value="C:proteasome complex"/>
    <property type="evidence" value="ECO:0007669"/>
    <property type="project" value="UniProtKB-KW"/>
</dbReference>
<dbReference type="Pfam" id="PF00400">
    <property type="entry name" value="WD40"/>
    <property type="match status" value="3"/>
</dbReference>
<sequence length="419" mass="44591">MTVQTLPFVSVQADWDDVVREVASNTIAEGSFWIACYLTGKQSVQGSVNVKRTKEHEIKLEGNDGITVTSLNSRTFQVECPALGIKNITVYGPKTDFYPVKGKAVSCIDISPNGNLFAAGNGDEVTLGSVIEGKSQTILKGHLSDVTTVQFFPSNLVVLTGGADFQVKIWSVLNGSNPVTLQGHTSAITSTAIIAQGRNVLSSSRDGTVKLWNCGTSSTIATMGHYQFPVNKMILAKLPSQYEPATAESLDPLEVDTADKLVIVALGDGSVRGIHLGTKKEIFATPATDVALTAVAYEGETGTIFTGNANGLVQVFSIQKSLQEPHVAWSRNGHAVTSLVTKLSSNGETVLCISAADGSVYQTGSLNSLLRSNSAVYVEAEYTGSELEPVYDMKVMPSGHESGYQRIACAVRDGKVKIY</sequence>